<organism evidence="2 3">
    <name type="scientific">Kitasatospora saccharophila</name>
    <dbReference type="NCBI Taxonomy" id="407973"/>
    <lineage>
        <taxon>Bacteria</taxon>
        <taxon>Bacillati</taxon>
        <taxon>Actinomycetota</taxon>
        <taxon>Actinomycetes</taxon>
        <taxon>Kitasatosporales</taxon>
        <taxon>Streptomycetaceae</taxon>
        <taxon>Kitasatospora</taxon>
    </lineage>
</organism>
<reference evidence="2 3" key="1">
    <citation type="journal article" date="2019" name="Int. J. Syst. Evol. Microbiol.">
        <title>The Global Catalogue of Microorganisms (GCM) 10K type strain sequencing project: providing services to taxonomists for standard genome sequencing and annotation.</title>
        <authorList>
            <consortium name="The Broad Institute Genomics Platform"/>
            <consortium name="The Broad Institute Genome Sequencing Center for Infectious Disease"/>
            <person name="Wu L."/>
            <person name="Ma J."/>
        </authorList>
    </citation>
    <scope>NUCLEOTIDE SEQUENCE [LARGE SCALE GENOMIC DNA]</scope>
    <source>
        <strain evidence="2 3">JCM 14559</strain>
    </source>
</reference>
<evidence type="ECO:0000256" key="1">
    <source>
        <dbReference type="SAM" id="MobiDB-lite"/>
    </source>
</evidence>
<accession>A0ABN2W7K7</accession>
<proteinExistence type="predicted"/>
<dbReference type="Proteomes" id="UP001500897">
    <property type="component" value="Unassembled WGS sequence"/>
</dbReference>
<comment type="caution">
    <text evidence="2">The sequence shown here is derived from an EMBL/GenBank/DDBJ whole genome shotgun (WGS) entry which is preliminary data.</text>
</comment>
<evidence type="ECO:0000313" key="3">
    <source>
        <dbReference type="Proteomes" id="UP001500897"/>
    </source>
</evidence>
<keyword evidence="3" id="KW-1185">Reference proteome</keyword>
<protein>
    <submittedName>
        <fullName evidence="2">Uncharacterized protein</fullName>
    </submittedName>
</protein>
<sequence>MDPAALAWLHAQLGTTTNTDDLTNRYQRLGTARAVALEVLTERRAALLADPLRLVVDGVVTMDRTANLTGLERQLAALHDTQGPDETADGEADDTATVLDTAVLVPSSRTR</sequence>
<gene>
    <name evidence="2" type="ORF">GCM10009759_04080</name>
</gene>
<name>A0ABN2W7K7_9ACTN</name>
<evidence type="ECO:0000313" key="2">
    <source>
        <dbReference type="EMBL" id="GAA2084778.1"/>
    </source>
</evidence>
<dbReference type="RefSeq" id="WP_344549922.1">
    <property type="nucleotide sequence ID" value="NZ_BAAANS010000002.1"/>
</dbReference>
<dbReference type="EMBL" id="BAAANS010000002">
    <property type="protein sequence ID" value="GAA2084778.1"/>
    <property type="molecule type" value="Genomic_DNA"/>
</dbReference>
<feature type="region of interest" description="Disordered" evidence="1">
    <location>
        <begin position="81"/>
        <end position="111"/>
    </location>
</feature>